<dbReference type="PANTHER" id="PTHR24189:SF50">
    <property type="entry name" value="ANKYRIN REPEAT AND SOCS BOX PROTEIN 2"/>
    <property type="match status" value="1"/>
</dbReference>
<dbReference type="InterPro" id="IPR050745">
    <property type="entry name" value="Multifunctional_regulatory"/>
</dbReference>
<dbReference type="Pfam" id="PF12796">
    <property type="entry name" value="Ank_2"/>
    <property type="match status" value="1"/>
</dbReference>
<dbReference type="InterPro" id="IPR012677">
    <property type="entry name" value="Nucleotide-bd_a/b_plait_sf"/>
</dbReference>
<evidence type="ECO:0000313" key="7">
    <source>
        <dbReference type="EMBL" id="CAK0866562.1"/>
    </source>
</evidence>
<feature type="compositionally biased region" description="Basic and acidic residues" evidence="5">
    <location>
        <begin position="281"/>
        <end position="290"/>
    </location>
</feature>
<accession>A0ABN9V3Z7</accession>
<organism evidence="7 8">
    <name type="scientific">Prorocentrum cordatum</name>
    <dbReference type="NCBI Taxonomy" id="2364126"/>
    <lineage>
        <taxon>Eukaryota</taxon>
        <taxon>Sar</taxon>
        <taxon>Alveolata</taxon>
        <taxon>Dinophyceae</taxon>
        <taxon>Prorocentrales</taxon>
        <taxon>Prorocentraceae</taxon>
        <taxon>Prorocentrum</taxon>
    </lineage>
</organism>
<feature type="compositionally biased region" description="Low complexity" evidence="5">
    <location>
        <begin position="84"/>
        <end position="96"/>
    </location>
</feature>
<dbReference type="InterPro" id="IPR000504">
    <property type="entry name" value="RRM_dom"/>
</dbReference>
<feature type="region of interest" description="Disordered" evidence="5">
    <location>
        <begin position="246"/>
        <end position="321"/>
    </location>
</feature>
<name>A0ABN9V3Z7_9DINO</name>
<keyword evidence="2 3" id="KW-0040">ANK repeat</keyword>
<comment type="caution">
    <text evidence="7">The sequence shown here is derived from an EMBL/GenBank/DDBJ whole genome shotgun (WGS) entry which is preliminary data.</text>
</comment>
<feature type="compositionally biased region" description="Low complexity" evidence="5">
    <location>
        <begin position="847"/>
        <end position="861"/>
    </location>
</feature>
<evidence type="ECO:0000256" key="2">
    <source>
        <dbReference type="ARBA" id="ARBA00023043"/>
    </source>
</evidence>
<dbReference type="InterPro" id="IPR007201">
    <property type="entry name" value="Mei2-like_Rrm_C"/>
</dbReference>
<feature type="repeat" description="ANK" evidence="3">
    <location>
        <begin position="765"/>
        <end position="799"/>
    </location>
</feature>
<sequence length="880" mass="92182">MAATSPGSQLGRDMTHLGGGEIATASSMQPQALQLACDPRRLAPHPARSAIEAAGAALEGNRATAGSLRRGSAEDRQATKRVGPSEPGSGPAAPRGLAKCDVEAALENNIGGHLHKTNPPVEWASIKEWPQRADSRTRWDTSYWLETLGGGLQLPRVARYLLCIDLLLAHGTGKPRPADAASSIGRTRTVATPLIGRGLMALRHAESRLPPLLNDCHFWGDVPRGLRRCHSYPGYTPHDLLQHCGSKGSDDSTASHYDSTGSHDSTAAPESSTSEALISPRGDRLEQHDDPEPDLPATSQAAACAPGGPDDPQYPDTDSDFDYTAVRSTWRNAADAVPTGEQPEPAPPGILLEAGGVARAPHGPPAPQRLAGVDQPLQAPAAVQAGRCRGRRARAALASTMKVVPREKDVRGITTVMLRNLPVRCKTDMLVHALDISDVRDTYDFCYVPCDFVSGNSKGYAFVNFQSPAIASYFKRTWHGTERFPDHLDNRALQVTAAHIQGYEANITMASKAGGIRSPNYRRLVFSKRTLPAASPASELPATPSQSSGSSGSAEGAVPQGPRPRPPGTVSVCVGAGLQESADERSVQHQSSPAGWPSAGWLGDLCRQAGRAAWPTCAPGPHHIAPQQQLGGRPAEQAESAAISALAWDEASGGAAAGALLAARPRRDAAPDCGLRRSSAAFDGLRPSCARPALGVAMDPLREACVSGDLNAMELWERLLPGADLEERPDGSNTLVHYAAMGRGGPDAVALLLRARASAVAATNEGKQPLHLAAENARHGAGLVPLLLEARADADARTTANRTPLPRGRRRPAGGRGGPAGRGGGRPTCRPPTTWAGPLRRWPRTTGGPSSPGSSAPPGAGRTEAPPAEEGPASRPQLPA</sequence>
<dbReference type="SUPFAM" id="SSF54928">
    <property type="entry name" value="RNA-binding domain, RBD"/>
    <property type="match status" value="1"/>
</dbReference>
<dbReference type="EMBL" id="CAUYUJ010016549">
    <property type="protein sequence ID" value="CAK0866562.1"/>
    <property type="molecule type" value="Genomic_DNA"/>
</dbReference>
<feature type="region of interest" description="Disordered" evidence="5">
    <location>
        <begin position="535"/>
        <end position="573"/>
    </location>
</feature>
<dbReference type="PANTHER" id="PTHR24189">
    <property type="entry name" value="MYOTROPHIN"/>
    <property type="match status" value="1"/>
</dbReference>
<reference evidence="7" key="1">
    <citation type="submission" date="2023-10" db="EMBL/GenBank/DDBJ databases">
        <authorList>
            <person name="Chen Y."/>
            <person name="Shah S."/>
            <person name="Dougan E. K."/>
            <person name="Thang M."/>
            <person name="Chan C."/>
        </authorList>
    </citation>
    <scope>NUCLEOTIDE SEQUENCE [LARGE SCALE GENOMIC DNA]</scope>
</reference>
<keyword evidence="1" id="KW-0677">Repeat</keyword>
<protein>
    <recommendedName>
        <fullName evidence="6">RRM domain-containing protein</fullName>
    </recommendedName>
</protein>
<feature type="compositionally biased region" description="Low complexity" evidence="5">
    <location>
        <begin position="535"/>
        <end position="553"/>
    </location>
</feature>
<feature type="region of interest" description="Disordered" evidence="5">
    <location>
        <begin position="580"/>
        <end position="599"/>
    </location>
</feature>
<dbReference type="Proteomes" id="UP001189429">
    <property type="component" value="Unassembled WGS sequence"/>
</dbReference>
<feature type="compositionally biased region" description="Low complexity" evidence="5">
    <location>
        <begin position="265"/>
        <end position="276"/>
    </location>
</feature>
<evidence type="ECO:0000256" key="3">
    <source>
        <dbReference type="PROSITE-ProRule" id="PRU00023"/>
    </source>
</evidence>
<proteinExistence type="predicted"/>
<evidence type="ECO:0000313" key="8">
    <source>
        <dbReference type="Proteomes" id="UP001189429"/>
    </source>
</evidence>
<gene>
    <name evidence="7" type="ORF">PCOR1329_LOCUS53716</name>
</gene>
<feature type="compositionally biased region" description="Gly residues" evidence="5">
    <location>
        <begin position="814"/>
        <end position="826"/>
    </location>
</feature>
<feature type="region of interest" description="Disordered" evidence="5">
    <location>
        <begin position="1"/>
        <end position="96"/>
    </location>
</feature>
<feature type="compositionally biased region" description="Low complexity" evidence="5">
    <location>
        <begin position="301"/>
        <end position="311"/>
    </location>
</feature>
<dbReference type="SUPFAM" id="SSF48403">
    <property type="entry name" value="Ankyrin repeat"/>
    <property type="match status" value="1"/>
</dbReference>
<dbReference type="PROSITE" id="PS50088">
    <property type="entry name" value="ANK_REPEAT"/>
    <property type="match status" value="1"/>
</dbReference>
<evidence type="ECO:0000256" key="1">
    <source>
        <dbReference type="ARBA" id="ARBA00022737"/>
    </source>
</evidence>
<dbReference type="InterPro" id="IPR002110">
    <property type="entry name" value="Ankyrin_rpt"/>
</dbReference>
<evidence type="ECO:0000259" key="6">
    <source>
        <dbReference type="PROSITE" id="PS50102"/>
    </source>
</evidence>
<dbReference type="Pfam" id="PF04059">
    <property type="entry name" value="RRM_2"/>
    <property type="match status" value="1"/>
</dbReference>
<feature type="compositionally biased region" description="Low complexity" evidence="5">
    <location>
        <begin position="797"/>
        <end position="806"/>
    </location>
</feature>
<dbReference type="InterPro" id="IPR036770">
    <property type="entry name" value="Ankyrin_rpt-contain_sf"/>
</dbReference>
<dbReference type="PROSITE" id="PS50297">
    <property type="entry name" value="ANK_REP_REGION"/>
    <property type="match status" value="1"/>
</dbReference>
<feature type="region of interest" description="Disordered" evidence="5">
    <location>
        <begin position="794"/>
        <end position="880"/>
    </location>
</feature>
<feature type="domain" description="RRM" evidence="6">
    <location>
        <begin position="414"/>
        <end position="500"/>
    </location>
</feature>
<keyword evidence="4" id="KW-0694">RNA-binding</keyword>
<keyword evidence="8" id="KW-1185">Reference proteome</keyword>
<evidence type="ECO:0000256" key="5">
    <source>
        <dbReference type="SAM" id="MobiDB-lite"/>
    </source>
</evidence>
<dbReference type="InterPro" id="IPR035979">
    <property type="entry name" value="RBD_domain_sf"/>
</dbReference>
<feature type="compositionally biased region" description="Polar residues" evidence="5">
    <location>
        <begin position="251"/>
        <end position="264"/>
    </location>
</feature>
<evidence type="ECO:0000256" key="4">
    <source>
        <dbReference type="PROSITE-ProRule" id="PRU00176"/>
    </source>
</evidence>
<dbReference type="PROSITE" id="PS50102">
    <property type="entry name" value="RRM"/>
    <property type="match status" value="1"/>
</dbReference>
<dbReference type="Gene3D" id="1.25.40.20">
    <property type="entry name" value="Ankyrin repeat-containing domain"/>
    <property type="match status" value="1"/>
</dbReference>
<dbReference type="Gene3D" id="3.30.70.330">
    <property type="match status" value="1"/>
</dbReference>